<reference evidence="2" key="1">
    <citation type="submission" date="2019-10" db="EMBL/GenBank/DDBJ databases">
        <authorList>
            <consortium name="DOE Joint Genome Institute"/>
            <person name="Kuo A."/>
            <person name="Miyauchi S."/>
            <person name="Kiss E."/>
            <person name="Drula E."/>
            <person name="Kohler A."/>
            <person name="Sanchez-Garcia M."/>
            <person name="Andreopoulos B."/>
            <person name="Barry K.W."/>
            <person name="Bonito G."/>
            <person name="Buee M."/>
            <person name="Carver A."/>
            <person name="Chen C."/>
            <person name="Cichocki N."/>
            <person name="Clum A."/>
            <person name="Culley D."/>
            <person name="Crous P.W."/>
            <person name="Fauchery L."/>
            <person name="Girlanda M."/>
            <person name="Hayes R."/>
            <person name="Keri Z."/>
            <person name="LaButti K."/>
            <person name="Lipzen A."/>
            <person name="Lombard V."/>
            <person name="Magnuson J."/>
            <person name="Maillard F."/>
            <person name="Morin E."/>
            <person name="Murat C."/>
            <person name="Nolan M."/>
            <person name="Ohm R."/>
            <person name="Pangilinan J."/>
            <person name="Pereira M."/>
            <person name="Perotto S."/>
            <person name="Peter M."/>
            <person name="Riley R."/>
            <person name="Sitrit Y."/>
            <person name="Stielow B."/>
            <person name="Szollosi G."/>
            <person name="Zifcakova L."/>
            <person name="Stursova M."/>
            <person name="Spatafora J.W."/>
            <person name="Tedersoo L."/>
            <person name="Vaario L.-M."/>
            <person name="Yamada A."/>
            <person name="Yan M."/>
            <person name="Wang P."/>
            <person name="Xu J."/>
            <person name="Bruns T."/>
            <person name="Baldrian P."/>
            <person name="Vilgalys R."/>
            <person name="Henrissat B."/>
            <person name="Grigoriev I.V."/>
            <person name="Hibbett D."/>
            <person name="Nagy L.G."/>
            <person name="Martin F.M."/>
        </authorList>
    </citation>
    <scope>NUCLEOTIDE SEQUENCE</scope>
    <source>
        <strain evidence="2">BED1</strain>
    </source>
</reference>
<feature type="region of interest" description="Disordered" evidence="1">
    <location>
        <begin position="68"/>
        <end position="118"/>
    </location>
</feature>
<feature type="region of interest" description="Disordered" evidence="1">
    <location>
        <begin position="174"/>
        <end position="205"/>
    </location>
</feature>
<feature type="compositionally biased region" description="Basic and acidic residues" evidence="1">
    <location>
        <begin position="550"/>
        <end position="566"/>
    </location>
</feature>
<feature type="compositionally biased region" description="Acidic residues" evidence="1">
    <location>
        <begin position="89"/>
        <end position="101"/>
    </location>
</feature>
<feature type="compositionally biased region" description="Basic and acidic residues" evidence="1">
    <location>
        <begin position="579"/>
        <end position="588"/>
    </location>
</feature>
<evidence type="ECO:0000313" key="3">
    <source>
        <dbReference type="Proteomes" id="UP001194468"/>
    </source>
</evidence>
<dbReference type="EMBL" id="WHUW01000009">
    <property type="protein sequence ID" value="KAF8442342.1"/>
    <property type="molecule type" value="Genomic_DNA"/>
</dbReference>
<dbReference type="Proteomes" id="UP001194468">
    <property type="component" value="Unassembled WGS sequence"/>
</dbReference>
<feature type="compositionally biased region" description="Basic and acidic residues" evidence="1">
    <location>
        <begin position="401"/>
        <end position="412"/>
    </location>
</feature>
<feature type="region of interest" description="Disordered" evidence="1">
    <location>
        <begin position="398"/>
        <end position="418"/>
    </location>
</feature>
<evidence type="ECO:0000256" key="1">
    <source>
        <dbReference type="SAM" id="MobiDB-lite"/>
    </source>
</evidence>
<feature type="compositionally biased region" description="Low complexity" evidence="1">
    <location>
        <begin position="322"/>
        <end position="375"/>
    </location>
</feature>
<feature type="region of interest" description="Disordered" evidence="1">
    <location>
        <begin position="320"/>
        <end position="386"/>
    </location>
</feature>
<accession>A0AAD4GGE5</accession>
<comment type="caution">
    <text evidence="2">The sequence shown here is derived from an EMBL/GenBank/DDBJ whole genome shotgun (WGS) entry which is preliminary data.</text>
</comment>
<protein>
    <submittedName>
        <fullName evidence="2">Uncharacterized protein</fullName>
    </submittedName>
</protein>
<proteinExistence type="predicted"/>
<feature type="compositionally biased region" description="Polar residues" evidence="1">
    <location>
        <begin position="177"/>
        <end position="200"/>
    </location>
</feature>
<feature type="compositionally biased region" description="Basic and acidic residues" evidence="1">
    <location>
        <begin position="521"/>
        <end position="542"/>
    </location>
</feature>
<dbReference type="AlphaFoldDB" id="A0AAD4GGE5"/>
<keyword evidence="3" id="KW-1185">Reference proteome</keyword>
<name>A0AAD4GGE5_BOLED</name>
<evidence type="ECO:0000313" key="2">
    <source>
        <dbReference type="EMBL" id="KAF8442342.1"/>
    </source>
</evidence>
<organism evidence="2 3">
    <name type="scientific">Boletus edulis BED1</name>
    <dbReference type="NCBI Taxonomy" id="1328754"/>
    <lineage>
        <taxon>Eukaryota</taxon>
        <taxon>Fungi</taxon>
        <taxon>Dikarya</taxon>
        <taxon>Basidiomycota</taxon>
        <taxon>Agaricomycotina</taxon>
        <taxon>Agaricomycetes</taxon>
        <taxon>Agaricomycetidae</taxon>
        <taxon>Boletales</taxon>
        <taxon>Boletineae</taxon>
        <taxon>Boletaceae</taxon>
        <taxon>Boletoideae</taxon>
        <taxon>Boletus</taxon>
    </lineage>
</organism>
<sequence>MAPPTRLRPHLNDLLQKNLELEHVVADLRHQLTQSSAKWADERKSLSVGCDALMASFAKFRAHLDVHPSDWNDSEGEVEQNLDTGGQPESDETGEVDNEMPEIERDQGSSTSTTRTDDLHERCRILVAELRVKEEELEGSRRKHEVAEVQFEEIQRIQRLLDAQSEQLRATLASAKADTNNQPSPERTPDDPSTQSNSSENTREKLDVANQEINRLKHLLQEWKRYGGEWKRDGQQARARVSELQRKQDELSAQAKAAEQSKALLDAEIQRLTTVLADRKAAMEQHRTACQESAERVQDLEAMVALLRAQLSPKQLASFDSEQNQAENEAQNQMQVRAQNQPQDQLQNQAEDQPQNQVQNQTTPRSTLSPLSPTPHTDTNTNKRNDMIMLKIPYRGLIRKPSTEENERRDEQQNVSGQRFPAHFLPVCPHGKLGGFSFTASFRQSINSLISKSAFIRATLFRVEMILDRFCGRVDSLLYHATFFRRKSTNDAMKEPRRAKCRPPTEAEIALAAEEMPGIERIGEKGTRAEVTVRSEGSREPGEADEAEGESARESEGHEGVEERSPRMSALSPGKRLRSRTDGEESQRSRKLRPRISLVAKP</sequence>
<feature type="region of interest" description="Disordered" evidence="1">
    <location>
        <begin position="517"/>
        <end position="602"/>
    </location>
</feature>
<gene>
    <name evidence="2" type="ORF">L210DRAFT_3644462</name>
</gene>
<reference evidence="2" key="2">
    <citation type="journal article" date="2020" name="Nat. Commun.">
        <title>Large-scale genome sequencing of mycorrhizal fungi provides insights into the early evolution of symbiotic traits.</title>
        <authorList>
            <person name="Miyauchi S."/>
            <person name="Kiss E."/>
            <person name="Kuo A."/>
            <person name="Drula E."/>
            <person name="Kohler A."/>
            <person name="Sanchez-Garcia M."/>
            <person name="Morin E."/>
            <person name="Andreopoulos B."/>
            <person name="Barry K.W."/>
            <person name="Bonito G."/>
            <person name="Buee M."/>
            <person name="Carver A."/>
            <person name="Chen C."/>
            <person name="Cichocki N."/>
            <person name="Clum A."/>
            <person name="Culley D."/>
            <person name="Crous P.W."/>
            <person name="Fauchery L."/>
            <person name="Girlanda M."/>
            <person name="Hayes R.D."/>
            <person name="Keri Z."/>
            <person name="LaButti K."/>
            <person name="Lipzen A."/>
            <person name="Lombard V."/>
            <person name="Magnuson J."/>
            <person name="Maillard F."/>
            <person name="Murat C."/>
            <person name="Nolan M."/>
            <person name="Ohm R.A."/>
            <person name="Pangilinan J."/>
            <person name="Pereira M.F."/>
            <person name="Perotto S."/>
            <person name="Peter M."/>
            <person name="Pfister S."/>
            <person name="Riley R."/>
            <person name="Sitrit Y."/>
            <person name="Stielow J.B."/>
            <person name="Szollosi G."/>
            <person name="Zifcakova L."/>
            <person name="Stursova M."/>
            <person name="Spatafora J.W."/>
            <person name="Tedersoo L."/>
            <person name="Vaario L.M."/>
            <person name="Yamada A."/>
            <person name="Yan M."/>
            <person name="Wang P."/>
            <person name="Xu J."/>
            <person name="Bruns T."/>
            <person name="Baldrian P."/>
            <person name="Vilgalys R."/>
            <person name="Dunand C."/>
            <person name="Henrissat B."/>
            <person name="Grigoriev I.V."/>
            <person name="Hibbett D."/>
            <person name="Nagy L.G."/>
            <person name="Martin F.M."/>
        </authorList>
    </citation>
    <scope>NUCLEOTIDE SEQUENCE</scope>
    <source>
        <strain evidence="2">BED1</strain>
    </source>
</reference>